<evidence type="ECO:0000256" key="2">
    <source>
        <dbReference type="ARBA" id="ARBA00009477"/>
    </source>
</evidence>
<dbReference type="Gene3D" id="2.40.50.100">
    <property type="match status" value="1"/>
</dbReference>
<evidence type="ECO:0000256" key="4">
    <source>
        <dbReference type="ARBA" id="ARBA00022475"/>
    </source>
</evidence>
<evidence type="ECO:0000256" key="10">
    <source>
        <dbReference type="SAM" id="Coils"/>
    </source>
</evidence>
<dbReference type="EMBL" id="JAPEVI010000002">
    <property type="protein sequence ID" value="MCX2721351.1"/>
    <property type="molecule type" value="Genomic_DNA"/>
</dbReference>
<accession>A0ABT3QWQ7</accession>
<keyword evidence="3 9" id="KW-0813">Transport</keyword>
<keyword evidence="4 9" id="KW-1003">Cell membrane</keyword>
<dbReference type="Proteomes" id="UP001300261">
    <property type="component" value="Unassembled WGS sequence"/>
</dbReference>
<feature type="domain" description="AprE-like long alpha-helical hairpin" evidence="12">
    <location>
        <begin position="115"/>
        <end position="299"/>
    </location>
</feature>
<dbReference type="PRINTS" id="PR01490">
    <property type="entry name" value="RTXTOXIND"/>
</dbReference>
<comment type="caution">
    <text evidence="14">The sequence shown here is derived from an EMBL/GenBank/DDBJ whole genome shotgun (WGS) entry which is preliminary data.</text>
</comment>
<keyword evidence="7 9" id="KW-1133">Transmembrane helix</keyword>
<evidence type="ECO:0000313" key="14">
    <source>
        <dbReference type="EMBL" id="MCX2721351.1"/>
    </source>
</evidence>
<comment type="subcellular location">
    <subcellularLocation>
        <location evidence="1 9">Cell inner membrane</location>
        <topology evidence="1 9">Single-pass membrane protein</topology>
    </subcellularLocation>
</comment>
<protein>
    <recommendedName>
        <fullName evidence="9">Membrane fusion protein (MFP) family protein</fullName>
    </recommendedName>
</protein>
<evidence type="ECO:0000256" key="1">
    <source>
        <dbReference type="ARBA" id="ARBA00004377"/>
    </source>
</evidence>
<evidence type="ECO:0000259" key="13">
    <source>
        <dbReference type="Pfam" id="PF26002"/>
    </source>
</evidence>
<name>A0ABT3QWQ7_9HYPH</name>
<dbReference type="InterPro" id="IPR058781">
    <property type="entry name" value="HH_AprE-like"/>
</dbReference>
<dbReference type="InterPro" id="IPR010129">
    <property type="entry name" value="T1SS_HlyD"/>
</dbReference>
<dbReference type="Pfam" id="PF26002">
    <property type="entry name" value="Beta-barrel_AprE"/>
    <property type="match status" value="1"/>
</dbReference>
<keyword evidence="15" id="KW-1185">Reference proteome</keyword>
<evidence type="ECO:0000256" key="8">
    <source>
        <dbReference type="ARBA" id="ARBA00023136"/>
    </source>
</evidence>
<evidence type="ECO:0000256" key="9">
    <source>
        <dbReference type="RuleBase" id="RU365093"/>
    </source>
</evidence>
<keyword evidence="10" id="KW-0175">Coiled coil</keyword>
<dbReference type="RefSeq" id="WP_265961052.1">
    <property type="nucleotide sequence ID" value="NZ_JAPEVI010000002.1"/>
</dbReference>
<evidence type="ECO:0000256" key="3">
    <source>
        <dbReference type="ARBA" id="ARBA00022448"/>
    </source>
</evidence>
<feature type="domain" description="AprE-like beta-barrel" evidence="13">
    <location>
        <begin position="341"/>
        <end position="430"/>
    </location>
</feature>
<keyword evidence="8 9" id="KW-0472">Membrane</keyword>
<feature type="transmembrane region" description="Helical" evidence="9">
    <location>
        <begin position="39"/>
        <end position="59"/>
    </location>
</feature>
<dbReference type="InterPro" id="IPR058982">
    <property type="entry name" value="Beta-barrel_AprE"/>
</dbReference>
<evidence type="ECO:0000256" key="7">
    <source>
        <dbReference type="ARBA" id="ARBA00022989"/>
    </source>
</evidence>
<dbReference type="NCBIfam" id="TIGR01843">
    <property type="entry name" value="type_I_hlyD"/>
    <property type="match status" value="1"/>
</dbReference>
<gene>
    <name evidence="14" type="ORF">ON753_02875</name>
</gene>
<organism evidence="14 15">
    <name type="scientific">Roseibium salinum</name>
    <dbReference type="NCBI Taxonomy" id="1604349"/>
    <lineage>
        <taxon>Bacteria</taxon>
        <taxon>Pseudomonadati</taxon>
        <taxon>Pseudomonadota</taxon>
        <taxon>Alphaproteobacteria</taxon>
        <taxon>Hyphomicrobiales</taxon>
        <taxon>Stappiaceae</taxon>
        <taxon>Roseibium</taxon>
    </lineage>
</organism>
<reference evidence="14 15" key="1">
    <citation type="journal article" date="2016" name="Int. J. Syst. Evol. Microbiol.">
        <title>Labrenzia salina sp. nov., isolated from the rhizosphere of the halophyte Arthrocnemum macrostachyum.</title>
        <authorList>
            <person name="Camacho M."/>
            <person name="Redondo-Gomez S."/>
            <person name="Rodriguez-Llorente I."/>
            <person name="Rohde M."/>
            <person name="Sproer C."/>
            <person name="Schumann P."/>
            <person name="Klenk H.P."/>
            <person name="Montero-Calasanz M.D.C."/>
        </authorList>
    </citation>
    <scope>NUCLEOTIDE SEQUENCE [LARGE SCALE GENOMIC DNA]</scope>
    <source>
        <strain evidence="14 15">DSM 29163</strain>
    </source>
</reference>
<dbReference type="Gene3D" id="2.40.30.170">
    <property type="match status" value="1"/>
</dbReference>
<feature type="coiled-coil region" evidence="10">
    <location>
        <begin position="125"/>
        <end position="306"/>
    </location>
</feature>
<dbReference type="PANTHER" id="PTHR30386">
    <property type="entry name" value="MEMBRANE FUSION SUBUNIT OF EMRAB-TOLC MULTIDRUG EFFLUX PUMP"/>
    <property type="match status" value="1"/>
</dbReference>
<dbReference type="InterPro" id="IPR050739">
    <property type="entry name" value="MFP"/>
</dbReference>
<sequence>MSGKMKMPGKTSNPQDPLQARPSADSADDGLRKTVRNHLLFALFLAVLVVGGVGGWATFTEISGAVVSAGTVVVESNVKQVQHREGGIVHEIRVKNGDTVKAGELLISLDDTVTRANLAVVTKQLTDLTAQQLRLEAERDDLRRIEWPEERRGQLGDIERSQQLLLEARLNSKEGRKNQLEEQIRQFNKQTEGLEAQVRAKETEIELIKEELADLGGLLDKQLVSKSRVTALRREMARLEGEYGDLIAQIARTLEAISERKIQILQIEETYRAEVLERLQEVRSRIAQLEEQKIAAEDELTRVDILAPRDGYVHQLSVHTIGGVIAPGETVMAIVPREDQLIVEAQVRPVDIDQMAPGQGARVRFPSFDQRTTPELNAKLLTLSPDLSQDERTGTSYYVARLAIDDAELGKLGDHVLVPGMPVETFMRTGDRTVLSYLVKPITDQIAHALRER</sequence>
<dbReference type="Pfam" id="PF25994">
    <property type="entry name" value="HH_AprE"/>
    <property type="match status" value="1"/>
</dbReference>
<dbReference type="Gene3D" id="1.10.287.1490">
    <property type="match status" value="1"/>
</dbReference>
<evidence type="ECO:0000256" key="6">
    <source>
        <dbReference type="ARBA" id="ARBA00022692"/>
    </source>
</evidence>
<feature type="region of interest" description="Disordered" evidence="11">
    <location>
        <begin position="1"/>
        <end position="29"/>
    </location>
</feature>
<comment type="similarity">
    <text evidence="2 9">Belongs to the membrane fusion protein (MFP) (TC 8.A.1) family.</text>
</comment>
<keyword evidence="5 9" id="KW-0997">Cell inner membrane</keyword>
<evidence type="ECO:0000313" key="15">
    <source>
        <dbReference type="Proteomes" id="UP001300261"/>
    </source>
</evidence>
<proteinExistence type="inferred from homology"/>
<keyword evidence="6 9" id="KW-0812">Transmembrane</keyword>
<dbReference type="PANTHER" id="PTHR30386:SF17">
    <property type="entry name" value="ALKALINE PROTEASE SECRETION PROTEIN APRE"/>
    <property type="match status" value="1"/>
</dbReference>
<evidence type="ECO:0000256" key="5">
    <source>
        <dbReference type="ARBA" id="ARBA00022519"/>
    </source>
</evidence>
<evidence type="ECO:0000256" key="11">
    <source>
        <dbReference type="SAM" id="MobiDB-lite"/>
    </source>
</evidence>
<evidence type="ECO:0000259" key="12">
    <source>
        <dbReference type="Pfam" id="PF25994"/>
    </source>
</evidence>